<keyword evidence="8" id="KW-0256">Endoplasmic reticulum</keyword>
<evidence type="ECO:0000256" key="10">
    <source>
        <dbReference type="ARBA" id="ARBA00023136"/>
    </source>
</evidence>
<dbReference type="EMBL" id="QWIQ01000752">
    <property type="protein sequence ID" value="RMY77779.1"/>
    <property type="molecule type" value="Genomic_DNA"/>
</dbReference>
<reference evidence="13 14" key="1">
    <citation type="journal article" date="2018" name="BMC Genomics">
        <title>Genomic evidence for intraspecific hybridization in a clonal and extremely halotolerant yeast.</title>
        <authorList>
            <person name="Gostincar C."/>
            <person name="Stajich J.E."/>
            <person name="Zupancic J."/>
            <person name="Zalar P."/>
            <person name="Gunde-Cimerman N."/>
        </authorList>
    </citation>
    <scope>NUCLEOTIDE SEQUENCE [LARGE SCALE GENOMIC DNA]</scope>
    <source>
        <strain evidence="13 14">EXF-171</strain>
    </source>
</reference>
<evidence type="ECO:0000256" key="2">
    <source>
        <dbReference type="ARBA" id="ARBA00004922"/>
    </source>
</evidence>
<evidence type="ECO:0000256" key="1">
    <source>
        <dbReference type="ARBA" id="ARBA00004389"/>
    </source>
</evidence>
<feature type="region of interest" description="Disordered" evidence="12">
    <location>
        <begin position="55"/>
        <end position="87"/>
    </location>
</feature>
<dbReference type="GO" id="GO:0005789">
    <property type="term" value="C:endoplasmic reticulum membrane"/>
    <property type="evidence" value="ECO:0007669"/>
    <property type="project" value="UniProtKB-SubCell"/>
</dbReference>
<keyword evidence="7" id="KW-0812">Transmembrane</keyword>
<dbReference type="EC" id="2.4.1.142" evidence="3"/>
<dbReference type="PANTHER" id="PTHR13036">
    <property type="entry name" value="BETA1,4 MANNOSYLTRANSFERASE"/>
    <property type="match status" value="1"/>
</dbReference>
<evidence type="ECO:0000256" key="9">
    <source>
        <dbReference type="ARBA" id="ARBA00022989"/>
    </source>
</evidence>
<dbReference type="InterPro" id="IPR026051">
    <property type="entry name" value="ALG1-like"/>
</dbReference>
<evidence type="ECO:0000256" key="4">
    <source>
        <dbReference type="ARBA" id="ARBA00015841"/>
    </source>
</evidence>
<evidence type="ECO:0000256" key="12">
    <source>
        <dbReference type="SAM" id="MobiDB-lite"/>
    </source>
</evidence>
<dbReference type="PANTHER" id="PTHR13036:SF0">
    <property type="entry name" value="CHITOBIOSYLDIPHOSPHODOLICHOL BETA-MANNOSYLTRANSFERASE"/>
    <property type="match status" value="1"/>
</dbReference>
<gene>
    <name evidence="13" type="ORF">D0862_13498</name>
</gene>
<evidence type="ECO:0000256" key="3">
    <source>
        <dbReference type="ARBA" id="ARBA00012611"/>
    </source>
</evidence>
<keyword evidence="10" id="KW-0472">Membrane</keyword>
<evidence type="ECO:0000256" key="7">
    <source>
        <dbReference type="ARBA" id="ARBA00022692"/>
    </source>
</evidence>
<evidence type="ECO:0000256" key="8">
    <source>
        <dbReference type="ARBA" id="ARBA00022824"/>
    </source>
</evidence>
<proteinExistence type="predicted"/>
<dbReference type="AlphaFoldDB" id="A0A3M7EMD2"/>
<accession>A0A3M7EMD2</accession>
<evidence type="ECO:0000256" key="11">
    <source>
        <dbReference type="ARBA" id="ARBA00024899"/>
    </source>
</evidence>
<sequence length="505" mass="57472">MRDPRGAYVWRLLREICSTRRDCGLHFHMANSVLISTGVTIFILTLPGAYSQHEPHEITESTFTEDEKKDPKRSGYAHFQQNKSNDGSLELDTSVQVVVLGDIGRSPRMQYHALSIARHGGKVDLIGYVESDVHPDILTHRFINIIPIPAFPYQTKNKLLFLLLAPLKVAWQIQALYHALGYRTQAAKWMLVQNPPSIPTLLVAQIICFFRRTKLIIDWHNFGYSILALRLGDQHLLVRLSEWYEGFFARSASAHFAVTNAMCRVLREKWGIEALALHDRPAEHLQPLSTEQRIAFLKTRPELEGQSFDMQARSWRLIVSSTSWTPDEDFGVLLDALVQYASRRKQDSTLPRLWAVITGKGPQKGYYMQRIQKLVEERKLDDVIIATAWLSQEDYARLLGSADLGVSLHTSSSGVDLPMKVVDMFGTGLPVAGWSKFEAWPELVKEGENGRGFSSADGLTQVLQELFGGDERELKKLREGAMKECRRRWDDEWMPIAGRLFQLKG</sequence>
<keyword evidence="5" id="KW-0328">Glycosyltransferase</keyword>
<comment type="subcellular location">
    <subcellularLocation>
        <location evidence="1">Endoplasmic reticulum membrane</location>
        <topology evidence="1">Single-pass membrane protein</topology>
    </subcellularLocation>
</comment>
<dbReference type="CDD" id="cd03816">
    <property type="entry name" value="GT33_ALG1-like"/>
    <property type="match status" value="1"/>
</dbReference>
<dbReference type="Proteomes" id="UP000281468">
    <property type="component" value="Unassembled WGS sequence"/>
</dbReference>
<evidence type="ECO:0000256" key="6">
    <source>
        <dbReference type="ARBA" id="ARBA00022679"/>
    </source>
</evidence>
<organism evidence="13 14">
    <name type="scientific">Hortaea werneckii</name>
    <name type="common">Black yeast</name>
    <name type="synonym">Cladosporium werneckii</name>
    <dbReference type="NCBI Taxonomy" id="91943"/>
    <lineage>
        <taxon>Eukaryota</taxon>
        <taxon>Fungi</taxon>
        <taxon>Dikarya</taxon>
        <taxon>Ascomycota</taxon>
        <taxon>Pezizomycotina</taxon>
        <taxon>Dothideomycetes</taxon>
        <taxon>Dothideomycetidae</taxon>
        <taxon>Mycosphaerellales</taxon>
        <taxon>Teratosphaeriaceae</taxon>
        <taxon>Hortaea</taxon>
    </lineage>
</organism>
<evidence type="ECO:0000313" key="14">
    <source>
        <dbReference type="Proteomes" id="UP000281468"/>
    </source>
</evidence>
<comment type="pathway">
    <text evidence="2">Protein modification; protein glycosylation.</text>
</comment>
<evidence type="ECO:0000256" key="5">
    <source>
        <dbReference type="ARBA" id="ARBA00022676"/>
    </source>
</evidence>
<comment type="function">
    <text evidence="11">Participates in the formation of the lipid-linked precursor oligosaccharide for N-glycosylation. Involved in assembling the dolichol-pyrophosphate-GlcNAc(2)-Man(5) intermediate on the cytoplasmic surface of the ER.</text>
</comment>
<name>A0A3M7EMD2_HORWE</name>
<dbReference type="Gene3D" id="3.40.50.2000">
    <property type="entry name" value="Glycogen Phosphorylase B"/>
    <property type="match status" value="1"/>
</dbReference>
<evidence type="ECO:0000313" key="13">
    <source>
        <dbReference type="EMBL" id="RMY77779.1"/>
    </source>
</evidence>
<keyword evidence="6" id="KW-0808">Transferase</keyword>
<protein>
    <recommendedName>
        <fullName evidence="4">Chitobiosyldiphosphodolichol beta-mannosyltransferase</fullName>
        <ecNumber evidence="3">2.4.1.142</ecNumber>
    </recommendedName>
</protein>
<dbReference type="FunFam" id="3.40.50.2000:FF:000162">
    <property type="entry name" value="Beta-1,4-mannosyltransferase (Alg1), putative"/>
    <property type="match status" value="1"/>
</dbReference>
<keyword evidence="9" id="KW-1133">Transmembrane helix</keyword>
<dbReference type="SUPFAM" id="SSF53756">
    <property type="entry name" value="UDP-Glycosyltransferase/glycogen phosphorylase"/>
    <property type="match status" value="1"/>
</dbReference>
<dbReference type="GO" id="GO:0004578">
    <property type="term" value="F:chitobiosyldiphosphodolichol beta-mannosyltransferase activity"/>
    <property type="evidence" value="ECO:0007669"/>
    <property type="project" value="UniProtKB-EC"/>
</dbReference>
<dbReference type="VEuPathDB" id="FungiDB:BTJ68_04009"/>
<comment type="caution">
    <text evidence="13">The sequence shown here is derived from an EMBL/GenBank/DDBJ whole genome shotgun (WGS) entry which is preliminary data.</text>
</comment>
<feature type="compositionally biased region" description="Basic and acidic residues" evidence="12">
    <location>
        <begin position="55"/>
        <end position="73"/>
    </location>
</feature>